<dbReference type="InterPro" id="IPR036005">
    <property type="entry name" value="Creatinase/aminopeptidase-like"/>
</dbReference>
<dbReference type="PANTHER" id="PTHR10804:SF11">
    <property type="entry name" value="PROLIFERATION-ASSOCIATED PROTEIN 2G4"/>
    <property type="match status" value="1"/>
</dbReference>
<dbReference type="EMBL" id="JALJOR010000011">
    <property type="protein sequence ID" value="KAK9808868.1"/>
    <property type="molecule type" value="Genomic_DNA"/>
</dbReference>
<dbReference type="Pfam" id="PF00557">
    <property type="entry name" value="Peptidase_M24"/>
    <property type="match status" value="1"/>
</dbReference>
<sequence>MSDHESDQEEQELDLSKSDVVTKYKAAAEITNGALAEVIAACKPGAKIVDLCSKGDAHITEATGKVFKGKQIEKGVAFPTCLSVNNVVGHFSPAADDATELKVGGVVKIDMGTHIDGFIASAAHTVYLSPDAESPATGRAADVIQAAYTGLEAALRLVRPGKSISEVAPVLQKVVEAYDCKLVEGVLSHQMKRFTIDGNKCILNRPTPEHRVEEGEFEDNEVYALDVVVSTGEGKSKVLDEKETTVYKRALDQEYHLKLKASRAVFGEINKQFPTMPFTLRALDSKSSRLGLVECLNHGLLYSYPVLHEKAGELVAQFKATVLLMPNGSDRITGAPLQPLQSEKSLEDEEVKKLLQTSLKSKSKKKNKKKATKGEAEAEEAPRLL</sequence>
<dbReference type="Gene3D" id="1.10.10.10">
    <property type="entry name" value="Winged helix-like DNA-binding domain superfamily/Winged helix DNA-binding domain"/>
    <property type="match status" value="1"/>
</dbReference>
<feature type="domain" description="Peptidase M24" evidence="3">
    <location>
        <begin position="23"/>
        <end position="216"/>
    </location>
</feature>
<dbReference type="InterPro" id="IPR000994">
    <property type="entry name" value="Pept_M24"/>
</dbReference>
<dbReference type="SUPFAM" id="SSF46785">
    <property type="entry name" value="Winged helix' DNA-binding domain"/>
    <property type="match status" value="1"/>
</dbReference>
<dbReference type="FunFam" id="1.10.10.10:FF:000029">
    <property type="entry name" value="Proliferation-associated 2G4, a"/>
    <property type="match status" value="1"/>
</dbReference>
<feature type="region of interest" description="Disordered" evidence="2">
    <location>
        <begin position="357"/>
        <end position="385"/>
    </location>
</feature>
<keyword evidence="5" id="KW-1185">Reference proteome</keyword>
<accession>A0AAW1PLB0</accession>
<dbReference type="InterPro" id="IPR047113">
    <property type="entry name" value="PA2G4/ARX1"/>
</dbReference>
<dbReference type="CDD" id="cd01089">
    <property type="entry name" value="PA2G4-like"/>
    <property type="match status" value="1"/>
</dbReference>
<dbReference type="Proteomes" id="UP001489004">
    <property type="component" value="Unassembled WGS sequence"/>
</dbReference>
<dbReference type="Gene3D" id="3.90.230.10">
    <property type="entry name" value="Creatinase/methionine aminopeptidase superfamily"/>
    <property type="match status" value="1"/>
</dbReference>
<organism evidence="4 5">
    <name type="scientific">[Myrmecia] bisecta</name>
    <dbReference type="NCBI Taxonomy" id="41462"/>
    <lineage>
        <taxon>Eukaryota</taxon>
        <taxon>Viridiplantae</taxon>
        <taxon>Chlorophyta</taxon>
        <taxon>core chlorophytes</taxon>
        <taxon>Trebouxiophyceae</taxon>
        <taxon>Trebouxiales</taxon>
        <taxon>Trebouxiaceae</taxon>
        <taxon>Myrmecia</taxon>
    </lineage>
</organism>
<evidence type="ECO:0000313" key="5">
    <source>
        <dbReference type="Proteomes" id="UP001489004"/>
    </source>
</evidence>
<reference evidence="4 5" key="1">
    <citation type="journal article" date="2024" name="Nat. Commun.">
        <title>Phylogenomics reveals the evolutionary origins of lichenization in chlorophyte algae.</title>
        <authorList>
            <person name="Puginier C."/>
            <person name="Libourel C."/>
            <person name="Otte J."/>
            <person name="Skaloud P."/>
            <person name="Haon M."/>
            <person name="Grisel S."/>
            <person name="Petersen M."/>
            <person name="Berrin J.G."/>
            <person name="Delaux P.M."/>
            <person name="Dal Grande F."/>
            <person name="Keller J."/>
        </authorList>
    </citation>
    <scope>NUCLEOTIDE SEQUENCE [LARGE SCALE GENOMIC DNA]</scope>
    <source>
        <strain evidence="4 5">SAG 2043</strain>
    </source>
</reference>
<evidence type="ECO:0000313" key="4">
    <source>
        <dbReference type="EMBL" id="KAK9808868.1"/>
    </source>
</evidence>
<proteinExistence type="inferred from homology"/>
<evidence type="ECO:0000256" key="2">
    <source>
        <dbReference type="SAM" id="MobiDB-lite"/>
    </source>
</evidence>
<dbReference type="InterPro" id="IPR036388">
    <property type="entry name" value="WH-like_DNA-bd_sf"/>
</dbReference>
<dbReference type="InterPro" id="IPR036390">
    <property type="entry name" value="WH_DNA-bd_sf"/>
</dbReference>
<gene>
    <name evidence="4" type="ORF">WJX72_005476</name>
</gene>
<comment type="caution">
    <text evidence="4">The sequence shown here is derived from an EMBL/GenBank/DDBJ whole genome shotgun (WGS) entry which is preliminary data.</text>
</comment>
<dbReference type="AlphaFoldDB" id="A0AAW1PLB0"/>
<dbReference type="PRINTS" id="PR00599">
    <property type="entry name" value="MAPEPTIDASE"/>
</dbReference>
<dbReference type="SUPFAM" id="SSF55920">
    <property type="entry name" value="Creatinase/aminopeptidase"/>
    <property type="match status" value="1"/>
</dbReference>
<protein>
    <recommendedName>
        <fullName evidence="3">Peptidase M24 domain-containing protein</fullName>
    </recommendedName>
</protein>
<feature type="compositionally biased region" description="Basic and acidic residues" evidence="2">
    <location>
        <begin position="372"/>
        <end position="385"/>
    </location>
</feature>
<evidence type="ECO:0000259" key="3">
    <source>
        <dbReference type="Pfam" id="PF00557"/>
    </source>
</evidence>
<dbReference type="PANTHER" id="PTHR10804">
    <property type="entry name" value="PROTEASE FAMILY M24 METHIONYL AMINOPEPTIDASE, AMINOPEPTIDASE P"/>
    <property type="match status" value="1"/>
</dbReference>
<comment type="similarity">
    <text evidence="1">Belongs to the peptidase M24 family.</text>
</comment>
<dbReference type="InterPro" id="IPR004545">
    <property type="entry name" value="PA2G4"/>
</dbReference>
<dbReference type="NCBIfam" id="TIGR00495">
    <property type="entry name" value="crvDNA_42K"/>
    <property type="match status" value="1"/>
</dbReference>
<name>A0AAW1PLB0_9CHLO</name>
<dbReference type="InterPro" id="IPR001714">
    <property type="entry name" value="Pept_M24_MAP"/>
</dbReference>
<feature type="compositionally biased region" description="Basic residues" evidence="2">
    <location>
        <begin position="361"/>
        <end position="371"/>
    </location>
</feature>
<evidence type="ECO:0000256" key="1">
    <source>
        <dbReference type="ARBA" id="ARBA00007319"/>
    </source>
</evidence>